<feature type="compositionally biased region" description="Basic and acidic residues" evidence="1">
    <location>
        <begin position="845"/>
        <end position="881"/>
    </location>
</feature>
<sequence>MRPGVQEDGSMSGSDGSRLRGGRETEHETASADDRMTAGEDGDVAALRDPLGVQSQGGASVPGSATSEAEAARGVDIAAEAGAPLEATGQARCAREAKAHAEVVVEADGEVAVTGVTAKAEANTDINLEMVQRARQMLLMEEQRLMEEKSSTPQRAPRLSAEPESGAGESGAGERALAQEEAVEMCEPPLRSRRPSAVVHEPTTLAASAEACLPKAEVEALEEEEMAELLSALSPGGDTWHGGGSTPFNTPARPVRAQQASGGAEPLPSMLEAGGPCVEAPEEAREAEVCDVAATEGPLTAEGQTSDAIQTLPAVAARSSFSSRTSGGQECPSSSAGEGKHDDASSAGSYEPDVIAAVEEMLKQKEEQLRTAAMAQSGLPRGESLEELPILSDEAEPELKGILSWATNEWSVWHKGFNPSYVHNDAFEEQLLLAEAEERAMQEAALLDVTELVACEVSAGVEEVGAAEGEAPSTGLTSTSPHHTDASESPDDSLQPSEGEVDEARQAAAEVLVDPQTGEEAELKEADGQMLGDSEDPEISLPSQSPEGGPEVKRKNSLKKSISYVKKHFFAGWSAAPSATSQSSGTGPGDVARSKGASRLPAAARADVALRMSQAYSPDRLRRSNSPQSLSSLQKTRLDSRKSPRMLGPTPNSPPSTSGNSRAISAEAKSAAVQSRQPPKQVKPKVDTGAVKRSASTKSPRASTDPTNGHVEANKPKTAGAKGSPHESHIPTTSSRRPLSAGKGSSVPRTGATNIPKQSTPSPGSTPRSIPTTPRSALSMPRSASASPKSSTAIPRSAVANPTDGATTPRSTVTTPKSAATTPRSTAATPRSTAATPRAQPPPQERSHHPQERSHHPQERSRYHQEHNVHPQERSIHFPEWDQHYTRAHKRTRQLFQWEACPTSR</sequence>
<reference evidence="2 3" key="1">
    <citation type="journal article" date="2015" name="Genome Biol. Evol.">
        <title>Comparative Genomics of a Bacterivorous Green Alga Reveals Evolutionary Causalities and Consequences of Phago-Mixotrophic Mode of Nutrition.</title>
        <authorList>
            <person name="Burns J.A."/>
            <person name="Paasch A."/>
            <person name="Narechania A."/>
            <person name="Kim E."/>
        </authorList>
    </citation>
    <scope>NUCLEOTIDE SEQUENCE [LARGE SCALE GENOMIC DNA]</scope>
    <source>
        <strain evidence="2 3">PLY_AMNH</strain>
    </source>
</reference>
<protein>
    <submittedName>
        <fullName evidence="2">Uncharacterized protein</fullName>
    </submittedName>
</protein>
<feature type="compositionally biased region" description="Polar residues" evidence="1">
    <location>
        <begin position="747"/>
        <end position="794"/>
    </location>
</feature>
<feature type="region of interest" description="Disordered" evidence="1">
    <location>
        <begin position="1"/>
        <end position="72"/>
    </location>
</feature>
<feature type="compositionally biased region" description="Polar residues" evidence="1">
    <location>
        <begin position="694"/>
        <end position="707"/>
    </location>
</feature>
<proteinExistence type="predicted"/>
<keyword evidence="3" id="KW-1185">Reference proteome</keyword>
<feature type="compositionally biased region" description="Polar residues" evidence="1">
    <location>
        <begin position="624"/>
        <end position="635"/>
    </location>
</feature>
<feature type="region of interest" description="Disordered" evidence="1">
    <location>
        <begin position="319"/>
        <end position="348"/>
    </location>
</feature>
<accession>A0AAE0FWB7</accession>
<evidence type="ECO:0000256" key="1">
    <source>
        <dbReference type="SAM" id="MobiDB-lite"/>
    </source>
</evidence>
<evidence type="ECO:0000313" key="2">
    <source>
        <dbReference type="EMBL" id="KAK3267266.1"/>
    </source>
</evidence>
<name>A0AAE0FWB7_9CHLO</name>
<feature type="region of interest" description="Disordered" evidence="1">
    <location>
        <begin position="575"/>
        <end position="881"/>
    </location>
</feature>
<feature type="region of interest" description="Disordered" evidence="1">
    <location>
        <begin position="464"/>
        <end position="558"/>
    </location>
</feature>
<feature type="region of interest" description="Disordered" evidence="1">
    <location>
        <begin position="233"/>
        <end position="275"/>
    </location>
</feature>
<dbReference type="EMBL" id="LGRX02012520">
    <property type="protein sequence ID" value="KAK3267266.1"/>
    <property type="molecule type" value="Genomic_DNA"/>
</dbReference>
<dbReference type="Proteomes" id="UP001190700">
    <property type="component" value="Unassembled WGS sequence"/>
</dbReference>
<evidence type="ECO:0000313" key="3">
    <source>
        <dbReference type="Proteomes" id="UP001190700"/>
    </source>
</evidence>
<feature type="compositionally biased region" description="Polar residues" evidence="1">
    <location>
        <begin position="53"/>
        <end position="67"/>
    </location>
</feature>
<feature type="region of interest" description="Disordered" evidence="1">
    <location>
        <begin position="145"/>
        <end position="198"/>
    </location>
</feature>
<organism evidence="2 3">
    <name type="scientific">Cymbomonas tetramitiformis</name>
    <dbReference type="NCBI Taxonomy" id="36881"/>
    <lineage>
        <taxon>Eukaryota</taxon>
        <taxon>Viridiplantae</taxon>
        <taxon>Chlorophyta</taxon>
        <taxon>Pyramimonadophyceae</taxon>
        <taxon>Pyramimonadales</taxon>
        <taxon>Pyramimonadaceae</taxon>
        <taxon>Cymbomonas</taxon>
    </lineage>
</organism>
<feature type="compositionally biased region" description="Basic and acidic residues" evidence="1">
    <location>
        <begin position="17"/>
        <end position="38"/>
    </location>
</feature>
<feature type="compositionally biased region" description="Low complexity" evidence="1">
    <location>
        <begin position="814"/>
        <end position="838"/>
    </location>
</feature>
<feature type="compositionally biased region" description="Polar residues" evidence="1">
    <location>
        <begin position="319"/>
        <end position="336"/>
    </location>
</feature>
<gene>
    <name evidence="2" type="ORF">CYMTET_24167</name>
</gene>
<dbReference type="AlphaFoldDB" id="A0AAE0FWB7"/>
<comment type="caution">
    <text evidence="2">The sequence shown here is derived from an EMBL/GenBank/DDBJ whole genome shotgun (WGS) entry which is preliminary data.</text>
</comment>
<feature type="compositionally biased region" description="Polar residues" evidence="1">
    <location>
        <begin position="804"/>
        <end position="813"/>
    </location>
</feature>